<dbReference type="EMBL" id="VKAD01000001">
    <property type="protein sequence ID" value="TXR54009.1"/>
    <property type="molecule type" value="Genomic_DNA"/>
</dbReference>
<dbReference type="PANTHER" id="PTHR47619:SF1">
    <property type="entry name" value="EXODEOXYRIBONUCLEASE WALJ"/>
    <property type="match status" value="1"/>
</dbReference>
<organism evidence="2 3">
    <name type="scientific">Reinekea thalattae</name>
    <dbReference type="NCBI Taxonomy" id="2593301"/>
    <lineage>
        <taxon>Bacteria</taxon>
        <taxon>Pseudomonadati</taxon>
        <taxon>Pseudomonadota</taxon>
        <taxon>Gammaproteobacteria</taxon>
        <taxon>Oceanospirillales</taxon>
        <taxon>Saccharospirillaceae</taxon>
        <taxon>Reinekea</taxon>
    </lineage>
</organism>
<comment type="caution">
    <text evidence="2">The sequence shown here is derived from an EMBL/GenBank/DDBJ whole genome shotgun (WGS) entry which is preliminary data.</text>
</comment>
<proteinExistence type="predicted"/>
<dbReference type="SMART" id="SM00849">
    <property type="entry name" value="Lactamase_B"/>
    <property type="match status" value="1"/>
</dbReference>
<feature type="domain" description="Metallo-beta-lactamase" evidence="1">
    <location>
        <begin position="11"/>
        <end position="182"/>
    </location>
</feature>
<dbReference type="InterPro" id="IPR036866">
    <property type="entry name" value="RibonucZ/Hydroxyglut_hydro"/>
</dbReference>
<dbReference type="Gene3D" id="3.60.15.10">
    <property type="entry name" value="Ribonuclease Z/Hydroxyacylglutathione hydrolase-like"/>
    <property type="match status" value="1"/>
</dbReference>
<dbReference type="Pfam" id="PF12706">
    <property type="entry name" value="Lactamase_B_2"/>
    <property type="match status" value="1"/>
</dbReference>
<dbReference type="InterPro" id="IPR052533">
    <property type="entry name" value="WalJ/YycJ-like"/>
</dbReference>
<keyword evidence="3" id="KW-1185">Reference proteome</keyword>
<accession>A0A5C8Z9P8</accession>
<evidence type="ECO:0000313" key="2">
    <source>
        <dbReference type="EMBL" id="TXR54009.1"/>
    </source>
</evidence>
<dbReference type="SUPFAM" id="SSF56281">
    <property type="entry name" value="Metallo-hydrolase/oxidoreductase"/>
    <property type="match status" value="1"/>
</dbReference>
<evidence type="ECO:0000313" key="3">
    <source>
        <dbReference type="Proteomes" id="UP000321764"/>
    </source>
</evidence>
<sequence>MKLASLGSGSKGNATVIEAQGERLLVDCGFGLKEIEQRLAAKGVTAQSLSAILITHEHGDHLKGAPMLANRYKIPLWVTHGTARAIKRPVEKLKLFKAGDVLSIGPFEVKTVTVPHDGAEPAQFVIGHQNIRAGLLTDIGFITNQVIKEYQQCDLLLLECNHDPEMLRVGPYPPSLKVRVGGDYGHLSNQQAAQMLSTVDKERLRHVLVSHISEQNNDKQLVQAALAAEIKNHDVDVQFLSQQEGCDWIQLSHTG</sequence>
<dbReference type="PANTHER" id="PTHR47619">
    <property type="entry name" value="METALLO-HYDROLASE YYCJ-RELATED"/>
    <property type="match status" value="1"/>
</dbReference>
<name>A0A5C8Z9P8_9GAMM</name>
<keyword evidence="2" id="KW-0378">Hydrolase</keyword>
<evidence type="ECO:0000259" key="1">
    <source>
        <dbReference type="SMART" id="SM00849"/>
    </source>
</evidence>
<dbReference type="AlphaFoldDB" id="A0A5C8Z9P8"/>
<reference evidence="2 3" key="1">
    <citation type="submission" date="2019-07" db="EMBL/GenBank/DDBJ databases">
        <title>Reinekea sp. strain SSH23 genome sequencing and assembly.</title>
        <authorList>
            <person name="Kim I."/>
        </authorList>
    </citation>
    <scope>NUCLEOTIDE SEQUENCE [LARGE SCALE GENOMIC DNA]</scope>
    <source>
        <strain evidence="2 3">SSH23</strain>
    </source>
</reference>
<protein>
    <submittedName>
        <fullName evidence="2">MBL fold metallo-hydrolase</fullName>
    </submittedName>
</protein>
<dbReference type="GO" id="GO:0016787">
    <property type="term" value="F:hydrolase activity"/>
    <property type="evidence" value="ECO:0007669"/>
    <property type="project" value="UniProtKB-KW"/>
</dbReference>
<dbReference type="InterPro" id="IPR001279">
    <property type="entry name" value="Metallo-B-lactamas"/>
</dbReference>
<dbReference type="Proteomes" id="UP000321764">
    <property type="component" value="Unassembled WGS sequence"/>
</dbReference>
<dbReference type="RefSeq" id="WP_147713408.1">
    <property type="nucleotide sequence ID" value="NZ_VKAD01000001.1"/>
</dbReference>
<gene>
    <name evidence="2" type="ORF">FME95_05535</name>
</gene>
<dbReference type="OrthoDB" id="9803916at2"/>